<dbReference type="AlphaFoldDB" id="H8GXS4"/>
<keyword evidence="3" id="KW-1185">Reference proteome</keyword>
<reference evidence="2 3" key="1">
    <citation type="journal article" date="2012" name="PLoS ONE">
        <title>Genome sequence and transcriptome analysis of the radioresistant bacterium Deinococcus gobiensis: insights into the extreme environmental adaptations.</title>
        <authorList>
            <person name="Yuan M."/>
            <person name="Chen M."/>
            <person name="Zhang W."/>
            <person name="Lu W."/>
            <person name="Wang J."/>
            <person name="Yang M."/>
            <person name="Zhao P."/>
            <person name="Tang R."/>
            <person name="Li X."/>
            <person name="Hao Y."/>
            <person name="Zhou Z."/>
            <person name="Zhan Y."/>
            <person name="Yu H."/>
            <person name="Teng C."/>
            <person name="Yan Y."/>
            <person name="Ping S."/>
            <person name="Wang Y."/>
            <person name="Lin M."/>
        </authorList>
    </citation>
    <scope>NUCLEOTIDE SEQUENCE [LARGE SCALE GENOMIC DNA]</scope>
    <source>
        <strain evidence="2 3">I-0</strain>
    </source>
</reference>
<dbReference type="EMBL" id="CP002191">
    <property type="protein sequence ID" value="AFD25926.1"/>
    <property type="molecule type" value="Genomic_DNA"/>
</dbReference>
<organism evidence="2 3">
    <name type="scientific">Deinococcus gobiensis (strain DSM 21396 / JCM 16679 / CGMCC 1.7299 / I-0)</name>
    <dbReference type="NCBI Taxonomy" id="745776"/>
    <lineage>
        <taxon>Bacteria</taxon>
        <taxon>Thermotogati</taxon>
        <taxon>Deinococcota</taxon>
        <taxon>Deinococci</taxon>
        <taxon>Deinococcales</taxon>
        <taxon>Deinococcaceae</taxon>
        <taxon>Deinococcus</taxon>
    </lineage>
</organism>
<dbReference type="Proteomes" id="UP000007575">
    <property type="component" value="Chromosome"/>
</dbReference>
<dbReference type="RefSeq" id="WP_014685409.1">
    <property type="nucleotide sequence ID" value="NC_017790.1"/>
</dbReference>
<accession>H8GXS4</accession>
<evidence type="ECO:0000313" key="3">
    <source>
        <dbReference type="Proteomes" id="UP000007575"/>
    </source>
</evidence>
<evidence type="ECO:0000256" key="1">
    <source>
        <dbReference type="SAM" id="SignalP"/>
    </source>
</evidence>
<proteinExistence type="predicted"/>
<name>H8GXS4_DEIGI</name>
<protein>
    <recommendedName>
        <fullName evidence="4">Lipoprotein</fullName>
    </recommendedName>
</protein>
<dbReference type="PROSITE" id="PS51257">
    <property type="entry name" value="PROKAR_LIPOPROTEIN"/>
    <property type="match status" value="1"/>
</dbReference>
<dbReference type="PATRIC" id="fig|745776.4.peg.2048"/>
<feature type="chain" id="PRO_5003613071" description="Lipoprotein" evidence="1">
    <location>
        <begin position="24"/>
        <end position="130"/>
    </location>
</feature>
<keyword evidence="1" id="KW-0732">Signal</keyword>
<feature type="signal peptide" evidence="1">
    <location>
        <begin position="1"/>
        <end position="23"/>
    </location>
</feature>
<evidence type="ECO:0000313" key="2">
    <source>
        <dbReference type="EMBL" id="AFD25926.1"/>
    </source>
</evidence>
<sequence length="130" mass="12754">MKNLLLSALTVSLLALTACGGVATPATSPTSPSAPAPAPAAQTLALAVTDPVALAASGATVSLVGGDLVFLAGFKRVSIRLVLPDGTYSAQAGGAAGQALLSTLSYTAVPGMRVEIGQAFYTPVSTVVLK</sequence>
<evidence type="ECO:0008006" key="4">
    <source>
        <dbReference type="Google" id="ProtNLM"/>
    </source>
</evidence>
<dbReference type="KEGG" id="dgo:DGo_CA1999"/>
<gene>
    <name evidence="2" type="ordered locus">DGo_CA1999</name>
</gene>
<dbReference type="HOGENOM" id="CLU_1934579_0_0_0"/>
<dbReference type="STRING" id="745776.DGo_CA1999"/>